<protein>
    <submittedName>
        <fullName evidence="2">Uncharacterized protein</fullName>
    </submittedName>
</protein>
<dbReference type="RefSeq" id="WP_155323116.1">
    <property type="nucleotide sequence ID" value="NZ_AP021876.1"/>
</dbReference>
<organism evidence="2 3">
    <name type="scientific">Desulfosarcina ovata subsp. sediminis</name>
    <dbReference type="NCBI Taxonomy" id="885957"/>
    <lineage>
        <taxon>Bacteria</taxon>
        <taxon>Pseudomonadati</taxon>
        <taxon>Thermodesulfobacteriota</taxon>
        <taxon>Desulfobacteria</taxon>
        <taxon>Desulfobacterales</taxon>
        <taxon>Desulfosarcinaceae</taxon>
        <taxon>Desulfosarcina</taxon>
    </lineage>
</organism>
<keyword evidence="1" id="KW-0472">Membrane</keyword>
<evidence type="ECO:0000313" key="3">
    <source>
        <dbReference type="Proteomes" id="UP000425960"/>
    </source>
</evidence>
<dbReference type="AlphaFoldDB" id="A0A5K7ZRT5"/>
<proteinExistence type="predicted"/>
<evidence type="ECO:0000313" key="2">
    <source>
        <dbReference type="EMBL" id="BBO82743.1"/>
    </source>
</evidence>
<dbReference type="KEGG" id="dov:DSCO28_33090"/>
<name>A0A5K7ZRT5_9BACT</name>
<keyword evidence="1" id="KW-1133">Transmembrane helix</keyword>
<reference evidence="2 3" key="1">
    <citation type="submission" date="2019-11" db="EMBL/GenBank/DDBJ databases">
        <title>Comparative genomics of hydrocarbon-degrading Desulfosarcina strains.</title>
        <authorList>
            <person name="Watanabe M."/>
            <person name="Kojima H."/>
            <person name="Fukui M."/>
        </authorList>
    </citation>
    <scope>NUCLEOTIDE SEQUENCE [LARGE SCALE GENOMIC DNA]</scope>
    <source>
        <strain evidence="2 3">28bB2T</strain>
    </source>
</reference>
<sequence>MKDKLKLQGILLLLTILAVLIAKSVFPELSFSPLNAANVNASETSIEDIHNYLSYEDDSLVQAKFGFFPDSLNMLIFLISVGAVGLVLIGRRN</sequence>
<dbReference type="Proteomes" id="UP000425960">
    <property type="component" value="Chromosome"/>
</dbReference>
<gene>
    <name evidence="2" type="ORF">DSCO28_33090</name>
</gene>
<accession>A0A5K7ZRT5</accession>
<keyword evidence="1" id="KW-0812">Transmembrane</keyword>
<dbReference type="EMBL" id="AP021876">
    <property type="protein sequence ID" value="BBO82743.1"/>
    <property type="molecule type" value="Genomic_DNA"/>
</dbReference>
<evidence type="ECO:0000256" key="1">
    <source>
        <dbReference type="SAM" id="Phobius"/>
    </source>
</evidence>
<feature type="transmembrane region" description="Helical" evidence="1">
    <location>
        <begin position="72"/>
        <end position="90"/>
    </location>
</feature>